<proteinExistence type="inferred from homology"/>
<comment type="caution">
    <text evidence="6">The sequence shown here is derived from an EMBL/GenBank/DDBJ whole genome shotgun (WGS) entry which is preliminary data.</text>
</comment>
<accession>A0ABS8RVZ4</accession>
<evidence type="ECO:0000256" key="4">
    <source>
        <dbReference type="ARBA" id="ARBA00023157"/>
    </source>
</evidence>
<dbReference type="InterPro" id="IPR006044">
    <property type="entry name" value="11S_seedstore_pln"/>
</dbReference>
<sequence length="225" mass="25483">MATKAAIFANQQSRGFYGIMNSGCPETFQSSQQIRQGIRGRRFRDRHQRIEQFRQGDIVAIPAGRFTTVNSFTLPILSFLGLSASRGVLYRNSMMAPHWYQNAHSIIYMTKGESRIQVVDHRGQAVLDDQVREGQFIVVPQNHAVVKQTGNEGCEWITFNTNDNAMINTLSGRTSSVRGHPLVVIANAYQISRDEARILKFNREETLLFSLSTRSRTPYERVVSA</sequence>
<keyword evidence="7" id="KW-1185">Reference proteome</keyword>
<dbReference type="Proteomes" id="UP000823775">
    <property type="component" value="Unassembled WGS sequence"/>
</dbReference>
<dbReference type="EMBL" id="JACEIK010000143">
    <property type="protein sequence ID" value="MCD7450733.1"/>
    <property type="molecule type" value="Genomic_DNA"/>
</dbReference>
<evidence type="ECO:0000313" key="7">
    <source>
        <dbReference type="Proteomes" id="UP000823775"/>
    </source>
</evidence>
<dbReference type="InterPro" id="IPR006045">
    <property type="entry name" value="Cupin_1"/>
</dbReference>
<dbReference type="InterPro" id="IPR014710">
    <property type="entry name" value="RmlC-like_jellyroll"/>
</dbReference>
<feature type="domain" description="Cupin type-1" evidence="5">
    <location>
        <begin position="48"/>
        <end position="197"/>
    </location>
</feature>
<reference evidence="6 7" key="1">
    <citation type="journal article" date="2021" name="BMC Genomics">
        <title>Datura genome reveals duplications of psychoactive alkaloid biosynthetic genes and high mutation rate following tissue culture.</title>
        <authorList>
            <person name="Rajewski A."/>
            <person name="Carter-House D."/>
            <person name="Stajich J."/>
            <person name="Litt A."/>
        </authorList>
    </citation>
    <scope>NUCLEOTIDE SEQUENCE [LARGE SCALE GENOMIC DNA]</scope>
    <source>
        <strain evidence="6">AR-01</strain>
    </source>
</reference>
<name>A0ABS8RVZ4_DATST</name>
<evidence type="ECO:0000256" key="1">
    <source>
        <dbReference type="ARBA" id="ARBA00007178"/>
    </source>
</evidence>
<evidence type="ECO:0000256" key="3">
    <source>
        <dbReference type="ARBA" id="ARBA00023129"/>
    </source>
</evidence>
<dbReference type="CDD" id="cd02243">
    <property type="entry name" value="cupin_11S_legumin_C"/>
    <property type="match status" value="1"/>
</dbReference>
<dbReference type="InterPro" id="IPR011051">
    <property type="entry name" value="RmlC_Cupin_sf"/>
</dbReference>
<keyword evidence="3" id="KW-0708">Seed storage protein</keyword>
<evidence type="ECO:0000313" key="6">
    <source>
        <dbReference type="EMBL" id="MCD7450733.1"/>
    </source>
</evidence>
<dbReference type="Gene3D" id="2.60.120.10">
    <property type="entry name" value="Jelly Rolls"/>
    <property type="match status" value="1"/>
</dbReference>
<dbReference type="PANTHER" id="PTHR31189">
    <property type="entry name" value="OS03G0336100 PROTEIN-RELATED"/>
    <property type="match status" value="1"/>
</dbReference>
<dbReference type="SMART" id="SM00835">
    <property type="entry name" value="Cupin_1"/>
    <property type="match status" value="1"/>
</dbReference>
<dbReference type="SUPFAM" id="SSF51182">
    <property type="entry name" value="RmlC-like cupins"/>
    <property type="match status" value="2"/>
</dbReference>
<gene>
    <name evidence="6" type="ORF">HAX54_008294</name>
</gene>
<organism evidence="6 7">
    <name type="scientific">Datura stramonium</name>
    <name type="common">Jimsonweed</name>
    <name type="synonym">Common thornapple</name>
    <dbReference type="NCBI Taxonomy" id="4076"/>
    <lineage>
        <taxon>Eukaryota</taxon>
        <taxon>Viridiplantae</taxon>
        <taxon>Streptophyta</taxon>
        <taxon>Embryophyta</taxon>
        <taxon>Tracheophyta</taxon>
        <taxon>Spermatophyta</taxon>
        <taxon>Magnoliopsida</taxon>
        <taxon>eudicotyledons</taxon>
        <taxon>Gunneridae</taxon>
        <taxon>Pentapetalae</taxon>
        <taxon>asterids</taxon>
        <taxon>lamiids</taxon>
        <taxon>Solanales</taxon>
        <taxon>Solanaceae</taxon>
        <taxon>Solanoideae</taxon>
        <taxon>Datureae</taxon>
        <taxon>Datura</taxon>
    </lineage>
</organism>
<protein>
    <recommendedName>
        <fullName evidence="5">Cupin type-1 domain-containing protein</fullName>
    </recommendedName>
</protein>
<comment type="similarity">
    <text evidence="1">Belongs to the 11S seed storage protein (globulins) family.</text>
</comment>
<evidence type="ECO:0000259" key="5">
    <source>
        <dbReference type="SMART" id="SM00835"/>
    </source>
</evidence>
<dbReference type="PANTHER" id="PTHR31189:SF48">
    <property type="entry name" value="LEGUMIN B"/>
    <property type="match status" value="1"/>
</dbReference>
<dbReference type="InterPro" id="IPR050253">
    <property type="entry name" value="Seed_Storage-Functional"/>
</dbReference>
<dbReference type="PRINTS" id="PR00439">
    <property type="entry name" value="11SGLOBULIN"/>
</dbReference>
<keyword evidence="2" id="KW-0758">Storage protein</keyword>
<keyword evidence="4" id="KW-1015">Disulfide bond</keyword>
<dbReference type="Pfam" id="PF00190">
    <property type="entry name" value="Cupin_1"/>
    <property type="match status" value="1"/>
</dbReference>
<evidence type="ECO:0000256" key="2">
    <source>
        <dbReference type="ARBA" id="ARBA00022761"/>
    </source>
</evidence>